<organism evidence="3">
    <name type="scientific">Perkinsus marinus (strain ATCC 50983 / TXsc)</name>
    <dbReference type="NCBI Taxonomy" id="423536"/>
    <lineage>
        <taxon>Eukaryota</taxon>
        <taxon>Sar</taxon>
        <taxon>Alveolata</taxon>
        <taxon>Perkinsozoa</taxon>
        <taxon>Perkinsea</taxon>
        <taxon>Perkinsida</taxon>
        <taxon>Perkinsidae</taxon>
        <taxon>Perkinsus</taxon>
    </lineage>
</organism>
<proteinExistence type="predicted"/>
<gene>
    <name evidence="2" type="ORF">Pmar_PMAR025263</name>
</gene>
<keyword evidence="1" id="KW-0732">Signal</keyword>
<evidence type="ECO:0000256" key="1">
    <source>
        <dbReference type="SAM" id="SignalP"/>
    </source>
</evidence>
<feature type="non-terminal residue" evidence="2">
    <location>
        <position position="1"/>
    </location>
</feature>
<dbReference type="EMBL" id="GG674585">
    <property type="protein sequence ID" value="EER14033.1"/>
    <property type="molecule type" value="Genomic_DNA"/>
</dbReference>
<keyword evidence="3" id="KW-1185">Reference proteome</keyword>
<sequence length="137" mass="15399">IFLMLLVRPRILILARGRFNNIAQRWVGCCPGGTQVVYEVNVKCRDKETAERFFGWLVNQGHVAEVVKNEGFSSAEVFTDVEDARKLVARYVVDSVEDLDAYSSGPGIALKKEGIEKFGDSFTATRRVLRSAHTVYK</sequence>
<reference evidence="2 3" key="1">
    <citation type="submission" date="2008-07" db="EMBL/GenBank/DDBJ databases">
        <authorList>
            <person name="El-Sayed N."/>
            <person name="Caler E."/>
            <person name="Inman J."/>
            <person name="Amedeo P."/>
            <person name="Hass B."/>
            <person name="Wortman J."/>
        </authorList>
    </citation>
    <scope>NUCLEOTIDE SEQUENCE [LARGE SCALE GENOMIC DNA]</scope>
    <source>
        <strain evidence="3">ATCC 50983 / TXsc</strain>
    </source>
</reference>
<dbReference type="Proteomes" id="UP000007800">
    <property type="component" value="Unassembled WGS sequence"/>
</dbReference>
<evidence type="ECO:0000313" key="3">
    <source>
        <dbReference type="Proteomes" id="UP000007800"/>
    </source>
</evidence>
<dbReference type="OrthoDB" id="17786at2759"/>
<name>C5KNB0_PERM5</name>
<dbReference type="Pfam" id="PF14114">
    <property type="entry name" value="DUF4286"/>
    <property type="match status" value="1"/>
</dbReference>
<dbReference type="InterPro" id="IPR025563">
    <property type="entry name" value="DUF4286"/>
</dbReference>
<feature type="chain" id="PRO_5002952778" evidence="1">
    <location>
        <begin position="18"/>
        <end position="137"/>
    </location>
</feature>
<dbReference type="RefSeq" id="XP_002782238.1">
    <property type="nucleotide sequence ID" value="XM_002782192.1"/>
</dbReference>
<feature type="signal peptide" evidence="1">
    <location>
        <begin position="1"/>
        <end position="17"/>
    </location>
</feature>
<accession>C5KNB0</accession>
<dbReference type="OMA" id="NNIAQRW"/>
<dbReference type="GeneID" id="9059829"/>
<dbReference type="AlphaFoldDB" id="C5KNB0"/>
<evidence type="ECO:0000313" key="2">
    <source>
        <dbReference type="EMBL" id="EER14033.1"/>
    </source>
</evidence>
<protein>
    <submittedName>
        <fullName evidence="2">Uncharacterized protein</fullName>
    </submittedName>
</protein>
<dbReference type="InParanoid" id="C5KNB0"/>